<keyword evidence="1" id="KW-0812">Transmembrane</keyword>
<protein>
    <submittedName>
        <fullName evidence="2">Uncharacterized protein</fullName>
    </submittedName>
</protein>
<organism evidence="2 3">
    <name type="scientific">Seonamhaeicola sediminis</name>
    <dbReference type="NCBI Taxonomy" id="2528206"/>
    <lineage>
        <taxon>Bacteria</taxon>
        <taxon>Pseudomonadati</taxon>
        <taxon>Bacteroidota</taxon>
        <taxon>Flavobacteriia</taxon>
        <taxon>Flavobacteriales</taxon>
        <taxon>Flavobacteriaceae</taxon>
    </lineage>
</organism>
<keyword evidence="1" id="KW-1133">Transmembrane helix</keyword>
<reference evidence="2 3" key="2">
    <citation type="submission" date="2019-07" db="EMBL/GenBank/DDBJ databases">
        <title>Seonamhaeicola sp. W255 draft genome.</title>
        <authorList>
            <person name="Zhang X.-Y."/>
            <person name="Zhang R."/>
            <person name="Zhong Y.-L."/>
            <person name="Du Z.-J."/>
        </authorList>
    </citation>
    <scope>NUCLEOTIDE SEQUENCE [LARGE SCALE GENOMIC DNA]</scope>
    <source>
        <strain evidence="2 3">W255</strain>
    </source>
</reference>
<feature type="transmembrane region" description="Helical" evidence="1">
    <location>
        <begin position="90"/>
        <end position="109"/>
    </location>
</feature>
<gene>
    <name evidence="2" type="ORF">E1J38_014690</name>
</gene>
<dbReference type="Proteomes" id="UP000295814">
    <property type="component" value="Unassembled WGS sequence"/>
</dbReference>
<comment type="caution">
    <text evidence="2">The sequence shown here is derived from an EMBL/GenBank/DDBJ whole genome shotgun (WGS) entry which is preliminary data.</text>
</comment>
<evidence type="ECO:0000313" key="3">
    <source>
        <dbReference type="Proteomes" id="UP000295814"/>
    </source>
</evidence>
<keyword evidence="1" id="KW-0472">Membrane</keyword>
<dbReference type="AlphaFoldDB" id="A0A562Y7A2"/>
<dbReference type="RefSeq" id="WP_133357601.1">
    <property type="nucleotide sequence ID" value="NZ_SMZJ02000020.1"/>
</dbReference>
<evidence type="ECO:0000256" key="1">
    <source>
        <dbReference type="SAM" id="Phobius"/>
    </source>
</evidence>
<proteinExistence type="predicted"/>
<dbReference type="EMBL" id="SMZJ02000020">
    <property type="protein sequence ID" value="TWO30420.1"/>
    <property type="molecule type" value="Genomic_DNA"/>
</dbReference>
<dbReference type="OrthoDB" id="1179607at2"/>
<accession>A0A562Y7A2</accession>
<keyword evidence="3" id="KW-1185">Reference proteome</keyword>
<evidence type="ECO:0000313" key="2">
    <source>
        <dbReference type="EMBL" id="TWO30420.1"/>
    </source>
</evidence>
<reference evidence="2 3" key="1">
    <citation type="submission" date="2019-03" db="EMBL/GenBank/DDBJ databases">
        <authorList>
            <person name="Zhong Y.L."/>
        </authorList>
    </citation>
    <scope>NUCLEOTIDE SEQUENCE [LARGE SCALE GENOMIC DNA]</scope>
    <source>
        <strain evidence="2 3">W255</strain>
    </source>
</reference>
<feature type="transmembrane region" description="Helical" evidence="1">
    <location>
        <begin position="62"/>
        <end position="84"/>
    </location>
</feature>
<sequence length="133" mass="14921">MKVYGKCKKCKTEIGYSTSANTRVEFAMQDGENKTLNCKNCGIKTEFHVDELYTKESKIAQIGAGLIFLIGTPLMFFFVNPIFSGSRNHYVIYVVGGFLLVPVIAYGIIKKQDQTRVSSFNRSKLKGRIHNIG</sequence>
<name>A0A562Y7A2_9FLAO</name>